<dbReference type="Proteomes" id="UP000559256">
    <property type="component" value="Unassembled WGS sequence"/>
</dbReference>
<dbReference type="AlphaFoldDB" id="A0A8H5LQ19"/>
<sequence length="199" mass="22391">MSFSKCPHSDEVYSSLGPKKNRPNWEPLKESRLTNVLQSIDDHTIPSSATPSPLTSPVGKKGNVMEGQHLSDQDPDLTLLDIKLETTSGIDSRSLGENLHDLRYKPIRHKAWLRRAHLTSSFHPQSLSREEQLARKVKELQNVHSDLIQNHAETRIRLDKALLEREAALKERDLALARVTFLTSQLNAVHALSAVDISD</sequence>
<feature type="compositionally biased region" description="Low complexity" evidence="1">
    <location>
        <begin position="45"/>
        <end position="57"/>
    </location>
</feature>
<comment type="caution">
    <text evidence="2">The sequence shown here is derived from an EMBL/GenBank/DDBJ whole genome shotgun (WGS) entry which is preliminary data.</text>
</comment>
<evidence type="ECO:0000256" key="1">
    <source>
        <dbReference type="SAM" id="MobiDB-lite"/>
    </source>
</evidence>
<evidence type="ECO:0000313" key="2">
    <source>
        <dbReference type="EMBL" id="KAF5365407.1"/>
    </source>
</evidence>
<evidence type="ECO:0000313" key="3">
    <source>
        <dbReference type="Proteomes" id="UP000559256"/>
    </source>
</evidence>
<dbReference type="EMBL" id="JAACJM010000027">
    <property type="protein sequence ID" value="KAF5365407.1"/>
    <property type="molecule type" value="Genomic_DNA"/>
</dbReference>
<feature type="region of interest" description="Disordered" evidence="1">
    <location>
        <begin position="1"/>
        <end position="72"/>
    </location>
</feature>
<accession>A0A8H5LQ19</accession>
<reference evidence="2 3" key="1">
    <citation type="journal article" date="2020" name="ISME J.">
        <title>Uncovering the hidden diversity of litter-decomposition mechanisms in mushroom-forming fungi.</title>
        <authorList>
            <person name="Floudas D."/>
            <person name="Bentzer J."/>
            <person name="Ahren D."/>
            <person name="Johansson T."/>
            <person name="Persson P."/>
            <person name="Tunlid A."/>
        </authorList>
    </citation>
    <scope>NUCLEOTIDE SEQUENCE [LARGE SCALE GENOMIC DNA]</scope>
    <source>
        <strain evidence="2 3">CBS 291.85</strain>
    </source>
</reference>
<keyword evidence="3" id="KW-1185">Reference proteome</keyword>
<protein>
    <submittedName>
        <fullName evidence="2">Uncharacterized protein</fullName>
    </submittedName>
</protein>
<organism evidence="2 3">
    <name type="scientific">Tetrapyrgos nigripes</name>
    <dbReference type="NCBI Taxonomy" id="182062"/>
    <lineage>
        <taxon>Eukaryota</taxon>
        <taxon>Fungi</taxon>
        <taxon>Dikarya</taxon>
        <taxon>Basidiomycota</taxon>
        <taxon>Agaricomycotina</taxon>
        <taxon>Agaricomycetes</taxon>
        <taxon>Agaricomycetidae</taxon>
        <taxon>Agaricales</taxon>
        <taxon>Marasmiineae</taxon>
        <taxon>Marasmiaceae</taxon>
        <taxon>Tetrapyrgos</taxon>
    </lineage>
</organism>
<gene>
    <name evidence="2" type="ORF">D9758_010814</name>
</gene>
<name>A0A8H5LQ19_9AGAR</name>
<proteinExistence type="predicted"/>